<accession>A0A182MGV6</accession>
<name>A0A182MGV6_9DIPT</name>
<organism evidence="2 3">
    <name type="scientific">Anopheles culicifacies</name>
    <dbReference type="NCBI Taxonomy" id="139723"/>
    <lineage>
        <taxon>Eukaryota</taxon>
        <taxon>Metazoa</taxon>
        <taxon>Ecdysozoa</taxon>
        <taxon>Arthropoda</taxon>
        <taxon>Hexapoda</taxon>
        <taxon>Insecta</taxon>
        <taxon>Pterygota</taxon>
        <taxon>Neoptera</taxon>
        <taxon>Endopterygota</taxon>
        <taxon>Diptera</taxon>
        <taxon>Nematocera</taxon>
        <taxon>Culicoidea</taxon>
        <taxon>Culicidae</taxon>
        <taxon>Anophelinae</taxon>
        <taxon>Anopheles</taxon>
        <taxon>culicifacies species complex</taxon>
    </lineage>
</organism>
<protein>
    <recommendedName>
        <fullName evidence="4">MD-2-related lipid-recognition domain-containing protein</fullName>
    </recommendedName>
</protein>
<feature type="chain" id="PRO_5008128444" description="MD-2-related lipid-recognition domain-containing protein" evidence="1">
    <location>
        <begin position="24"/>
        <end position="203"/>
    </location>
</feature>
<dbReference type="InterPro" id="IPR010512">
    <property type="entry name" value="DUF1091"/>
</dbReference>
<dbReference type="PANTHER" id="PTHR20898:SF0">
    <property type="entry name" value="DAEDALUS ON 3-RELATED"/>
    <property type="match status" value="1"/>
</dbReference>
<sequence length="203" mass="23649">MDRVTSNTMFLLLFCVCTQVFIAIRSHGAKQQFHKKIATGNINRTVRVTKMVCINTPYKHTFLKNCEMEEFPNGTVGLHISVHIPNVINYVEVIVKAYYKYTTYQPFMIDWNMEYCQAARVGRFNPSHALVMKIIEETLPEFYYPCPHGNRTYTVFWLLPARLLPQSLPSGDYRLDIFYRDSSKTDMFAMQMFAGVRRLGFIG</sequence>
<evidence type="ECO:0000313" key="2">
    <source>
        <dbReference type="EnsemblMetazoa" id="ACUA017977-PA"/>
    </source>
</evidence>
<feature type="signal peptide" evidence="1">
    <location>
        <begin position="1"/>
        <end position="23"/>
    </location>
</feature>
<keyword evidence="3" id="KW-1185">Reference proteome</keyword>
<dbReference type="AlphaFoldDB" id="A0A182MGV6"/>
<evidence type="ECO:0000256" key="1">
    <source>
        <dbReference type="SAM" id="SignalP"/>
    </source>
</evidence>
<dbReference type="EnsemblMetazoa" id="ACUA017977-RA">
    <property type="protein sequence ID" value="ACUA017977-PA"/>
    <property type="gene ID" value="ACUA017977"/>
</dbReference>
<dbReference type="VEuPathDB" id="VectorBase:ACUA017977"/>
<evidence type="ECO:0008006" key="4">
    <source>
        <dbReference type="Google" id="ProtNLM"/>
    </source>
</evidence>
<dbReference type="PANTHER" id="PTHR20898">
    <property type="entry name" value="DAEDALUS ON 3-RELATED-RELATED"/>
    <property type="match status" value="1"/>
</dbReference>
<evidence type="ECO:0000313" key="3">
    <source>
        <dbReference type="Proteomes" id="UP000075883"/>
    </source>
</evidence>
<proteinExistence type="predicted"/>
<dbReference type="Pfam" id="PF06477">
    <property type="entry name" value="DUF1091"/>
    <property type="match status" value="1"/>
</dbReference>
<dbReference type="Proteomes" id="UP000075883">
    <property type="component" value="Unassembled WGS sequence"/>
</dbReference>
<dbReference type="EMBL" id="AXCM01002117">
    <property type="status" value="NOT_ANNOTATED_CDS"/>
    <property type="molecule type" value="Genomic_DNA"/>
</dbReference>
<reference evidence="3" key="1">
    <citation type="submission" date="2013-09" db="EMBL/GenBank/DDBJ databases">
        <title>The Genome Sequence of Anopheles culicifacies species A.</title>
        <authorList>
            <consortium name="The Broad Institute Genomics Platform"/>
            <person name="Neafsey D.E."/>
            <person name="Besansky N."/>
            <person name="Howell P."/>
            <person name="Walton C."/>
            <person name="Young S.K."/>
            <person name="Zeng Q."/>
            <person name="Gargeya S."/>
            <person name="Fitzgerald M."/>
            <person name="Haas B."/>
            <person name="Abouelleil A."/>
            <person name="Allen A.W."/>
            <person name="Alvarado L."/>
            <person name="Arachchi H.M."/>
            <person name="Berlin A.M."/>
            <person name="Chapman S.B."/>
            <person name="Gainer-Dewar J."/>
            <person name="Goldberg J."/>
            <person name="Griggs A."/>
            <person name="Gujja S."/>
            <person name="Hansen M."/>
            <person name="Howarth C."/>
            <person name="Imamovic A."/>
            <person name="Ireland A."/>
            <person name="Larimer J."/>
            <person name="McCowan C."/>
            <person name="Murphy C."/>
            <person name="Pearson M."/>
            <person name="Poon T.W."/>
            <person name="Priest M."/>
            <person name="Roberts A."/>
            <person name="Saif S."/>
            <person name="Shea T."/>
            <person name="Sisk P."/>
            <person name="Sykes S."/>
            <person name="Wortman J."/>
            <person name="Nusbaum C."/>
            <person name="Birren B."/>
        </authorList>
    </citation>
    <scope>NUCLEOTIDE SEQUENCE [LARGE SCALE GENOMIC DNA]</scope>
    <source>
        <strain evidence="3">A-37</strain>
    </source>
</reference>
<reference evidence="2" key="2">
    <citation type="submission" date="2020-05" db="UniProtKB">
        <authorList>
            <consortium name="EnsemblMetazoa"/>
        </authorList>
    </citation>
    <scope>IDENTIFICATION</scope>
    <source>
        <strain evidence="2">A-37</strain>
    </source>
</reference>
<keyword evidence="1" id="KW-0732">Signal</keyword>